<feature type="domain" description="HTH bat-type" evidence="1">
    <location>
        <begin position="144"/>
        <end position="196"/>
    </location>
</feature>
<evidence type="ECO:0000313" key="3">
    <source>
        <dbReference type="Proteomes" id="UP000509301"/>
    </source>
</evidence>
<sequence length="204" mass="23706">MQLKKVTITLKHEDCWTSDIEDRTVTLNLEVYPEKGYLRSWLLAPSGKFGREFRGHNSVKKVNRVLEAKEYSLIDFLNIYEGSVAGILYNMEVLILGNYNVAGEETWSFVTGKTTLNEVRGMLSSIGEVSAFLVEDYLPKFPFLTDMERRAFSLALNRGYLEYPREVEAEDLARILGVSKVTFLYHWRNAQRKIMKFFAEHYRP</sequence>
<dbReference type="Pfam" id="PF04967">
    <property type="entry name" value="HTH_10"/>
    <property type="match status" value="1"/>
</dbReference>
<keyword evidence="3" id="KW-1185">Reference proteome</keyword>
<reference evidence="2 3" key="1">
    <citation type="submission" date="2020-02" db="EMBL/GenBank/DDBJ databases">
        <title>Comparative genome analysis reveals the metabolism and evolution of the thermophilic archaeal genus Metallosphaera.</title>
        <authorList>
            <person name="Jiang C."/>
        </authorList>
    </citation>
    <scope>NUCLEOTIDE SEQUENCE [LARGE SCALE GENOMIC DNA]</scope>
    <source>
        <strain evidence="2 3">Ric-A</strain>
    </source>
</reference>
<name>A0A6N0NQP5_9CREN</name>
<dbReference type="OrthoDB" id="168808at2157"/>
<dbReference type="RefSeq" id="WP_174628500.1">
    <property type="nucleotide sequence ID" value="NZ_CP049074.1"/>
</dbReference>
<dbReference type="Proteomes" id="UP000509301">
    <property type="component" value="Chromosome"/>
</dbReference>
<dbReference type="PANTHER" id="PTHR34236">
    <property type="entry name" value="DIMETHYL SULFOXIDE REDUCTASE TRANSCRIPTIONAL ACTIVATOR"/>
    <property type="match status" value="1"/>
</dbReference>
<dbReference type="AlphaFoldDB" id="A0A6N0NQP5"/>
<evidence type="ECO:0000259" key="1">
    <source>
        <dbReference type="Pfam" id="PF04967"/>
    </source>
</evidence>
<dbReference type="KEGG" id="mten:GWK48_00135"/>
<dbReference type="EMBL" id="CP049074">
    <property type="protein sequence ID" value="QKQ99011.1"/>
    <property type="molecule type" value="Genomic_DNA"/>
</dbReference>
<accession>A0A6N0NQP5</accession>
<proteinExistence type="predicted"/>
<gene>
    <name evidence="2" type="ORF">GWK48_00135</name>
</gene>
<evidence type="ECO:0000313" key="2">
    <source>
        <dbReference type="EMBL" id="QKQ99011.1"/>
    </source>
</evidence>
<protein>
    <submittedName>
        <fullName evidence="2">Bacterio-opsin activator</fullName>
    </submittedName>
</protein>
<dbReference type="GeneID" id="55640306"/>
<dbReference type="InterPro" id="IPR007050">
    <property type="entry name" value="HTH_bacterioopsin"/>
</dbReference>
<dbReference type="PANTHER" id="PTHR34236:SF1">
    <property type="entry name" value="DIMETHYL SULFOXIDE REDUCTASE TRANSCRIPTIONAL ACTIVATOR"/>
    <property type="match status" value="1"/>
</dbReference>
<organism evidence="2 3">
    <name type="scientific">Metallosphaera tengchongensis</name>
    <dbReference type="NCBI Taxonomy" id="1532350"/>
    <lineage>
        <taxon>Archaea</taxon>
        <taxon>Thermoproteota</taxon>
        <taxon>Thermoprotei</taxon>
        <taxon>Sulfolobales</taxon>
        <taxon>Sulfolobaceae</taxon>
        <taxon>Metallosphaera</taxon>
    </lineage>
</organism>